<evidence type="ECO:0000256" key="3">
    <source>
        <dbReference type="ARBA" id="ARBA00004818"/>
    </source>
</evidence>
<comment type="similarity">
    <text evidence="4 6">Belongs to the HAD-like hydrolase superfamily. CbbY/CbbZ/Gph/YieH family.</text>
</comment>
<evidence type="ECO:0000313" key="7">
    <source>
        <dbReference type="EMBL" id="QKS54149.1"/>
    </source>
</evidence>
<comment type="function">
    <text evidence="6">Specifically catalyzes the dephosphorylation of 2-phosphoglycolate. Is involved in the dissimilation of the intracellular 2-phosphoglycolate formed during the DNA repair of 3'-phosphoglycolate ends, a major class of DNA lesions induced by oxidative stress.</text>
</comment>
<gene>
    <name evidence="7" type="ORF">HUE56_27140</name>
</gene>
<geneLocation type="plasmid" evidence="7 8">
    <name>unnamed6</name>
</geneLocation>
<dbReference type="GO" id="GO:0046872">
    <property type="term" value="F:metal ion binding"/>
    <property type="evidence" value="ECO:0007669"/>
    <property type="project" value="UniProtKB-KW"/>
</dbReference>
<dbReference type="RefSeq" id="WP_149200150.1">
    <property type="nucleotide sequence ID" value="NZ_BSOV01000058.1"/>
</dbReference>
<accession>A0A6N1ARV1</accession>
<evidence type="ECO:0000256" key="2">
    <source>
        <dbReference type="ARBA" id="ARBA00001946"/>
    </source>
</evidence>
<dbReference type="Proteomes" id="UP000509702">
    <property type="component" value="Plasmid unnamed6"/>
</dbReference>
<dbReference type="InterPro" id="IPR023198">
    <property type="entry name" value="PGP-like_dom2"/>
</dbReference>
<dbReference type="GO" id="GO:0046295">
    <property type="term" value="P:glycolate biosynthetic process"/>
    <property type="evidence" value="ECO:0007669"/>
    <property type="project" value="UniProtKB-UniRule"/>
</dbReference>
<dbReference type="UniPathway" id="UPA00865">
    <property type="reaction ID" value="UER00834"/>
</dbReference>
<dbReference type="PANTHER" id="PTHR43434">
    <property type="entry name" value="PHOSPHOGLYCOLATE PHOSPHATASE"/>
    <property type="match status" value="1"/>
</dbReference>
<dbReference type="SFLD" id="SFLDS00003">
    <property type="entry name" value="Haloacid_Dehalogenase"/>
    <property type="match status" value="1"/>
</dbReference>
<dbReference type="HAMAP" id="MF_00495">
    <property type="entry name" value="GPH_hydrolase_bact"/>
    <property type="match status" value="1"/>
</dbReference>
<dbReference type="OrthoDB" id="9793014at2"/>
<dbReference type="Gene3D" id="3.40.50.1000">
    <property type="entry name" value="HAD superfamily/HAD-like"/>
    <property type="match status" value="1"/>
</dbReference>
<evidence type="ECO:0000256" key="5">
    <source>
        <dbReference type="ARBA" id="ARBA00013078"/>
    </source>
</evidence>
<keyword evidence="8" id="KW-1185">Reference proteome</keyword>
<keyword evidence="6" id="KW-0119">Carbohydrate metabolism</keyword>
<keyword evidence="6" id="KW-0479">Metal-binding</keyword>
<feature type="binding site" evidence="6">
    <location>
        <position position="178"/>
    </location>
    <ligand>
        <name>Mg(2+)</name>
        <dbReference type="ChEBI" id="CHEBI:18420"/>
    </ligand>
</feature>
<dbReference type="Pfam" id="PF00702">
    <property type="entry name" value="Hydrolase"/>
    <property type="match status" value="1"/>
</dbReference>
<feature type="active site" description="Nucleophile" evidence="6">
    <location>
        <position position="11"/>
    </location>
</feature>
<dbReference type="SUPFAM" id="SSF56784">
    <property type="entry name" value="HAD-like"/>
    <property type="match status" value="1"/>
</dbReference>
<evidence type="ECO:0000256" key="6">
    <source>
        <dbReference type="HAMAP-Rule" id="MF_00495"/>
    </source>
</evidence>
<evidence type="ECO:0000256" key="4">
    <source>
        <dbReference type="ARBA" id="ARBA00006171"/>
    </source>
</evidence>
<comment type="cofactor">
    <cofactor evidence="2 6">
        <name>Mg(2+)</name>
        <dbReference type="ChEBI" id="CHEBI:18420"/>
    </cofactor>
</comment>
<dbReference type="GO" id="GO:0005975">
    <property type="term" value="P:carbohydrate metabolic process"/>
    <property type="evidence" value="ECO:0007669"/>
    <property type="project" value="InterPro"/>
</dbReference>
<keyword evidence="6" id="KW-0460">Magnesium</keyword>
<dbReference type="GO" id="GO:0006281">
    <property type="term" value="P:DNA repair"/>
    <property type="evidence" value="ECO:0007669"/>
    <property type="project" value="TreeGrafter"/>
</dbReference>
<comment type="pathway">
    <text evidence="3 6">Organic acid metabolism; glycolate biosynthesis; glycolate from 2-phosphoglycolate: step 1/1.</text>
</comment>
<dbReference type="InterPro" id="IPR023214">
    <property type="entry name" value="HAD_sf"/>
</dbReference>
<keyword evidence="7" id="KW-0614">Plasmid</keyword>
<evidence type="ECO:0000256" key="1">
    <source>
        <dbReference type="ARBA" id="ARBA00000830"/>
    </source>
</evidence>
<dbReference type="PANTHER" id="PTHR43434:SF1">
    <property type="entry name" value="PHOSPHOGLYCOLATE PHOSPHATASE"/>
    <property type="match status" value="1"/>
</dbReference>
<proteinExistence type="inferred from homology"/>
<protein>
    <recommendedName>
        <fullName evidence="5 6">Phosphoglycolate phosphatase</fullName>
        <shortName evidence="6">PGP</shortName>
        <shortName evidence="6">PGPase</shortName>
        <ecNumber evidence="5 6">3.1.3.18</ecNumber>
    </recommendedName>
</protein>
<dbReference type="InterPro" id="IPR036412">
    <property type="entry name" value="HAD-like_sf"/>
</dbReference>
<keyword evidence="6 7" id="KW-0378">Hydrolase</keyword>
<dbReference type="GO" id="GO:0008967">
    <property type="term" value="F:phosphoglycolate phosphatase activity"/>
    <property type="evidence" value="ECO:0007669"/>
    <property type="project" value="UniProtKB-UniRule"/>
</dbReference>
<organism evidence="7 8">
    <name type="scientific">Azospirillum oryzae</name>
    <dbReference type="NCBI Taxonomy" id="286727"/>
    <lineage>
        <taxon>Bacteria</taxon>
        <taxon>Pseudomonadati</taxon>
        <taxon>Pseudomonadota</taxon>
        <taxon>Alphaproteobacteria</taxon>
        <taxon>Rhodospirillales</taxon>
        <taxon>Azospirillaceae</taxon>
        <taxon>Azospirillum</taxon>
    </lineage>
</organism>
<dbReference type="KEGG" id="aoz:HUE56_27140"/>
<dbReference type="InterPro" id="IPR050155">
    <property type="entry name" value="HAD-like_hydrolase_sf"/>
</dbReference>
<feature type="binding site" evidence="6">
    <location>
        <position position="13"/>
    </location>
    <ligand>
        <name>Mg(2+)</name>
        <dbReference type="ChEBI" id="CHEBI:18420"/>
    </ligand>
</feature>
<dbReference type="InterPro" id="IPR037512">
    <property type="entry name" value="PGPase_prok"/>
</dbReference>
<dbReference type="SFLD" id="SFLDG01129">
    <property type="entry name" value="C1.5:_HAD__Beta-PGM__Phosphata"/>
    <property type="match status" value="1"/>
</dbReference>
<name>A0A6N1ARV1_9PROT</name>
<dbReference type="EMBL" id="CP054621">
    <property type="protein sequence ID" value="QKS54149.1"/>
    <property type="molecule type" value="Genomic_DNA"/>
</dbReference>
<comment type="catalytic activity">
    <reaction evidence="1 6">
        <text>2-phosphoglycolate + H2O = glycolate + phosphate</text>
        <dbReference type="Rhea" id="RHEA:14369"/>
        <dbReference type="ChEBI" id="CHEBI:15377"/>
        <dbReference type="ChEBI" id="CHEBI:29805"/>
        <dbReference type="ChEBI" id="CHEBI:43474"/>
        <dbReference type="ChEBI" id="CHEBI:58033"/>
        <dbReference type="EC" id="3.1.3.18"/>
    </reaction>
</comment>
<evidence type="ECO:0000313" key="8">
    <source>
        <dbReference type="Proteomes" id="UP000509702"/>
    </source>
</evidence>
<dbReference type="Gene3D" id="1.10.150.240">
    <property type="entry name" value="Putative phosphatase, domain 2"/>
    <property type="match status" value="1"/>
</dbReference>
<dbReference type="AlphaFoldDB" id="A0A6N1ARV1"/>
<dbReference type="GO" id="GO:0005829">
    <property type="term" value="C:cytosol"/>
    <property type="evidence" value="ECO:0007669"/>
    <property type="project" value="TreeGrafter"/>
</dbReference>
<sequence>MPFPFQALVFDLDGTLIDSALDMTRVLNRTLAEFGRPALTEAQVRTMVGDGSAMLVRQAFAATGAPLGDEAVQPVLRHYLDTYYDDAEPPVLYAGVAETLAALAGRGVRLGLCTNKPERITRKLLGILGLEGLFGAVAGGDTLAVKKPDGRHLTWVLERLDALMPAGAVSARAAMVGDNANDVKAARSAGVPVVAMSYGYPRMPVEELGADMILDRFADLPDGLLRLAAAD</sequence>
<reference evidence="7 8" key="1">
    <citation type="submission" date="2020-06" db="EMBL/GenBank/DDBJ databases">
        <title>Complete genome of Azosprillum oryzae KACC14407.</title>
        <authorList>
            <person name="Kim M."/>
            <person name="Park Y.-J."/>
            <person name="Shin J.-H."/>
        </authorList>
    </citation>
    <scope>NUCLEOTIDE SEQUENCE [LARGE SCALE GENOMIC DNA]</scope>
    <source>
        <strain evidence="7 8">KACC 14407</strain>
        <plasmid evidence="7 8">unnamed6</plasmid>
    </source>
</reference>
<feature type="binding site" evidence="6">
    <location>
        <position position="11"/>
    </location>
    <ligand>
        <name>Mg(2+)</name>
        <dbReference type="ChEBI" id="CHEBI:18420"/>
    </ligand>
</feature>
<dbReference type="EC" id="3.1.3.18" evidence="5 6"/>